<dbReference type="EMBL" id="BKCJ011884448">
    <property type="protein sequence ID" value="GFD60915.1"/>
    <property type="molecule type" value="Genomic_DNA"/>
</dbReference>
<name>A0A699XLZ6_TANCI</name>
<dbReference type="AlphaFoldDB" id="A0A699XLZ6"/>
<organism evidence="1">
    <name type="scientific">Tanacetum cinerariifolium</name>
    <name type="common">Dalmatian daisy</name>
    <name type="synonym">Chrysanthemum cinerariifolium</name>
    <dbReference type="NCBI Taxonomy" id="118510"/>
    <lineage>
        <taxon>Eukaryota</taxon>
        <taxon>Viridiplantae</taxon>
        <taxon>Streptophyta</taxon>
        <taxon>Embryophyta</taxon>
        <taxon>Tracheophyta</taxon>
        <taxon>Spermatophyta</taxon>
        <taxon>Magnoliopsida</taxon>
        <taxon>eudicotyledons</taxon>
        <taxon>Gunneridae</taxon>
        <taxon>Pentapetalae</taxon>
        <taxon>asterids</taxon>
        <taxon>campanulids</taxon>
        <taxon>Asterales</taxon>
        <taxon>Asteraceae</taxon>
        <taxon>Asteroideae</taxon>
        <taxon>Anthemideae</taxon>
        <taxon>Anthemidinae</taxon>
        <taxon>Tanacetum</taxon>
    </lineage>
</organism>
<protein>
    <submittedName>
        <fullName evidence="1">Uncharacterized protein</fullName>
    </submittedName>
</protein>
<reference evidence="1" key="1">
    <citation type="journal article" date="2019" name="Sci. Rep.">
        <title>Draft genome of Tanacetum cinerariifolium, the natural source of mosquito coil.</title>
        <authorList>
            <person name="Yamashiro T."/>
            <person name="Shiraishi A."/>
            <person name="Satake H."/>
            <person name="Nakayama K."/>
        </authorList>
    </citation>
    <scope>NUCLEOTIDE SEQUENCE</scope>
</reference>
<evidence type="ECO:0000313" key="1">
    <source>
        <dbReference type="EMBL" id="GFD60915.1"/>
    </source>
</evidence>
<comment type="caution">
    <text evidence="1">The sequence shown here is derived from an EMBL/GenBank/DDBJ whole genome shotgun (WGS) entry which is preliminary data.</text>
</comment>
<gene>
    <name evidence="1" type="ORF">Tci_932884</name>
</gene>
<sequence length="79" mass="8716">ASKSDNQERPNAESCTKTINTVGPVNIVTPTYVDYLNDLLMRDLEDAGIFDDAYDDRDEGAEAEYTNLEIEISVSPISS</sequence>
<proteinExistence type="predicted"/>
<accession>A0A699XLZ6</accession>
<feature type="non-terminal residue" evidence="1">
    <location>
        <position position="1"/>
    </location>
</feature>
<feature type="non-terminal residue" evidence="1">
    <location>
        <position position="79"/>
    </location>
</feature>